<feature type="transmembrane region" description="Helical" evidence="2">
    <location>
        <begin position="181"/>
        <end position="208"/>
    </location>
</feature>
<dbReference type="Pfam" id="PF03929">
    <property type="entry name" value="PepSY_TM"/>
    <property type="match status" value="1"/>
</dbReference>
<keyword evidence="2" id="KW-1133">Transmembrane helix</keyword>
<sequence>MKQRTHKVFYAAHTWLGVIAGLLLFVVAFSGFPAMFAHQLENWQSPALNALPAAQQVDFERLLSAGQASDFGQQRFFLVPETDHGYAMVARFDGDDSVIRYVELEHYQPIDIGGSQVAHIFEHLHTDLHLPKPFGRYLVGLAGMVMLLSIIAGIVIHTKWRQQFVMLRPKRSWRLLLTDQHKLLGLWTLPFSFILAFTGTILGLLGLISPILAVAKFDGDVPAATAAVLGPQAQLTQQAGAAHNLNQLYRQTLEQQPELDLSFIEIEGYGDQGGTVKFSGNHQHALSSLQSVTFRLSDGSLLHELNGAAQGPFQRIFSAVVPLHYVQFGDIALKVFYALATLALCALIISGNMIWLAKKQQRQARHNDDTTDRPQLLARLTLGICGALVISCAITLGASQWLIPLQLAEQQHHIEEGIFWSSWFIAIWPALFGHDLHARSRGYLATTAVALLLVVISDALVSGRHLLMGNDIVLGVHSAMIALALVCGYFAWRLPQPHRRRAAVQNEDQDKDNSAREKFSASATSI</sequence>
<evidence type="ECO:0000256" key="1">
    <source>
        <dbReference type="SAM" id="MobiDB-lite"/>
    </source>
</evidence>
<evidence type="ECO:0000256" key="2">
    <source>
        <dbReference type="SAM" id="Phobius"/>
    </source>
</evidence>
<name>A0ABV7VTY8_9GAMM</name>
<feature type="transmembrane region" description="Helical" evidence="2">
    <location>
        <begin position="335"/>
        <end position="355"/>
    </location>
</feature>
<feature type="transmembrane region" description="Helical" evidence="2">
    <location>
        <begin position="376"/>
        <end position="398"/>
    </location>
</feature>
<feature type="region of interest" description="Disordered" evidence="1">
    <location>
        <begin position="502"/>
        <end position="526"/>
    </location>
</feature>
<dbReference type="EMBL" id="JBHRYB010000005">
    <property type="protein sequence ID" value="MFC3680196.1"/>
    <property type="molecule type" value="Genomic_DNA"/>
</dbReference>
<gene>
    <name evidence="3" type="ORF">ACFOMG_08795</name>
</gene>
<evidence type="ECO:0000313" key="4">
    <source>
        <dbReference type="Proteomes" id="UP001595722"/>
    </source>
</evidence>
<keyword evidence="4" id="KW-1185">Reference proteome</keyword>
<dbReference type="InterPro" id="IPR005625">
    <property type="entry name" value="PepSY-ass_TM"/>
</dbReference>
<reference evidence="4" key="1">
    <citation type="journal article" date="2019" name="Int. J. Syst. Evol. Microbiol.">
        <title>The Global Catalogue of Microorganisms (GCM) 10K type strain sequencing project: providing services to taxonomists for standard genome sequencing and annotation.</title>
        <authorList>
            <consortium name="The Broad Institute Genomics Platform"/>
            <consortium name="The Broad Institute Genome Sequencing Center for Infectious Disease"/>
            <person name="Wu L."/>
            <person name="Ma J."/>
        </authorList>
    </citation>
    <scope>NUCLEOTIDE SEQUENCE [LARGE SCALE GENOMIC DNA]</scope>
    <source>
        <strain evidence="4">KCTC 42424</strain>
    </source>
</reference>
<comment type="caution">
    <text evidence="3">The sequence shown here is derived from an EMBL/GenBank/DDBJ whole genome shotgun (WGS) entry which is preliminary data.</text>
</comment>
<dbReference type="PANTHER" id="PTHR34219">
    <property type="entry name" value="IRON-REGULATED INNER MEMBRANE PROTEIN-RELATED"/>
    <property type="match status" value="1"/>
</dbReference>
<dbReference type="RefSeq" id="WP_376866070.1">
    <property type="nucleotide sequence ID" value="NZ_JBHRYB010000005.1"/>
</dbReference>
<accession>A0ABV7VTY8</accession>
<organism evidence="3 4">
    <name type="scientific">Bacterioplanoides pacificum</name>
    <dbReference type="NCBI Taxonomy" id="1171596"/>
    <lineage>
        <taxon>Bacteria</taxon>
        <taxon>Pseudomonadati</taxon>
        <taxon>Pseudomonadota</taxon>
        <taxon>Gammaproteobacteria</taxon>
        <taxon>Oceanospirillales</taxon>
        <taxon>Oceanospirillaceae</taxon>
        <taxon>Bacterioplanoides</taxon>
    </lineage>
</organism>
<feature type="transmembrane region" description="Helical" evidence="2">
    <location>
        <begin position="137"/>
        <end position="160"/>
    </location>
</feature>
<feature type="transmembrane region" description="Helical" evidence="2">
    <location>
        <begin position="472"/>
        <end position="492"/>
    </location>
</feature>
<protein>
    <submittedName>
        <fullName evidence="3">PepSY-associated TM helix domain-containing protein</fullName>
    </submittedName>
</protein>
<keyword evidence="2" id="KW-0812">Transmembrane</keyword>
<dbReference type="PANTHER" id="PTHR34219:SF4">
    <property type="entry name" value="PEPSY DOMAIN-CONTAINING PROTEIN"/>
    <property type="match status" value="1"/>
</dbReference>
<feature type="transmembrane region" description="Helical" evidence="2">
    <location>
        <begin position="12"/>
        <end position="36"/>
    </location>
</feature>
<feature type="transmembrane region" description="Helical" evidence="2">
    <location>
        <begin position="443"/>
        <end position="460"/>
    </location>
</feature>
<dbReference type="Proteomes" id="UP001595722">
    <property type="component" value="Unassembled WGS sequence"/>
</dbReference>
<keyword evidence="2" id="KW-0472">Membrane</keyword>
<proteinExistence type="predicted"/>
<feature type="transmembrane region" description="Helical" evidence="2">
    <location>
        <begin position="418"/>
        <end position="436"/>
    </location>
</feature>
<evidence type="ECO:0000313" key="3">
    <source>
        <dbReference type="EMBL" id="MFC3680196.1"/>
    </source>
</evidence>